<sequence length="418" mass="43824">MLLLSVVLSTSALQVLHVLRVLRPAAAAAACTCPPATPASQVCGSDRQTYGSRCLLDCADVAGLSVAHSGPCLTGATMSWRVNASLLSGAWSRPRRWAEDAKQQYDICKIKNNCHAKTCSECGAGDWKCEQKCQRNCWCACAELPGSGLDEFDQWDKCFFERECWPNNVECKERCFDEQDECSNDCSMDFTKCDCECNQQKREQPTTPLSTPRPSGSVATGEVTPAPELSAAPAPAVTASTATQEVSARGVPAPEVTTAGARAVTSAAEEPVTPPPPGASPPGHDGQEPGRTTSPSTSPSPRCARTEQGAGPKPGGRGPGAGPGAGPSAARRNEIWEWLLLALSACAVASVSVGVCVLARARPQVVCCVYGQGHRIVHGAGAGAGAGAGQRGQEADWANCRSKAEQRDEIELTSFTHL</sequence>
<dbReference type="SUPFAM" id="SSF100895">
    <property type="entry name" value="Kazal-type serine protease inhibitors"/>
    <property type="match status" value="1"/>
</dbReference>
<evidence type="ECO:0000256" key="2">
    <source>
        <dbReference type="SAM" id="SignalP"/>
    </source>
</evidence>
<keyword evidence="5" id="KW-1185">Reference proteome</keyword>
<gene>
    <name evidence="4" type="ORF">KUF71_014806</name>
</gene>
<feature type="compositionally biased region" description="Polar residues" evidence="1">
    <location>
        <begin position="205"/>
        <end position="218"/>
    </location>
</feature>
<dbReference type="Proteomes" id="UP001219518">
    <property type="component" value="Unassembled WGS sequence"/>
</dbReference>
<evidence type="ECO:0000259" key="3">
    <source>
        <dbReference type="PROSITE" id="PS51465"/>
    </source>
</evidence>
<evidence type="ECO:0000313" key="4">
    <source>
        <dbReference type="EMBL" id="KAK3932829.1"/>
    </source>
</evidence>
<dbReference type="InterPro" id="IPR002350">
    <property type="entry name" value="Kazal_dom"/>
</dbReference>
<evidence type="ECO:0000256" key="1">
    <source>
        <dbReference type="SAM" id="MobiDB-lite"/>
    </source>
</evidence>
<organism evidence="4 5">
    <name type="scientific">Frankliniella fusca</name>
    <dbReference type="NCBI Taxonomy" id="407009"/>
    <lineage>
        <taxon>Eukaryota</taxon>
        <taxon>Metazoa</taxon>
        <taxon>Ecdysozoa</taxon>
        <taxon>Arthropoda</taxon>
        <taxon>Hexapoda</taxon>
        <taxon>Insecta</taxon>
        <taxon>Pterygota</taxon>
        <taxon>Neoptera</taxon>
        <taxon>Paraneoptera</taxon>
        <taxon>Thysanoptera</taxon>
        <taxon>Terebrantia</taxon>
        <taxon>Thripoidea</taxon>
        <taxon>Thripidae</taxon>
        <taxon>Frankliniella</taxon>
    </lineage>
</organism>
<feature type="compositionally biased region" description="Low complexity" evidence="1">
    <location>
        <begin position="292"/>
        <end position="301"/>
    </location>
</feature>
<keyword evidence="2" id="KW-0732">Signal</keyword>
<dbReference type="Pfam" id="PF07648">
    <property type="entry name" value="Kazal_2"/>
    <property type="match status" value="1"/>
</dbReference>
<dbReference type="Gene3D" id="3.30.60.30">
    <property type="match status" value="1"/>
</dbReference>
<feature type="compositionally biased region" description="Gly residues" evidence="1">
    <location>
        <begin position="312"/>
        <end position="325"/>
    </location>
</feature>
<feature type="signal peptide" evidence="2">
    <location>
        <begin position="1"/>
        <end position="27"/>
    </location>
</feature>
<evidence type="ECO:0000313" key="5">
    <source>
        <dbReference type="Proteomes" id="UP001219518"/>
    </source>
</evidence>
<accession>A0AAE1I5J2</accession>
<dbReference type="CDD" id="cd00104">
    <property type="entry name" value="KAZAL_FS"/>
    <property type="match status" value="1"/>
</dbReference>
<reference evidence="4" key="2">
    <citation type="journal article" date="2023" name="BMC Genomics">
        <title>Pest status, molecular evolution, and epigenetic factors derived from the genome assembly of Frankliniella fusca, a thysanopteran phytovirus vector.</title>
        <authorList>
            <person name="Catto M.A."/>
            <person name="Labadie P.E."/>
            <person name="Jacobson A.L."/>
            <person name="Kennedy G.G."/>
            <person name="Srinivasan R."/>
            <person name="Hunt B.G."/>
        </authorList>
    </citation>
    <scope>NUCLEOTIDE SEQUENCE</scope>
    <source>
        <strain evidence="4">PL_HMW_Pooled</strain>
    </source>
</reference>
<reference evidence="4" key="1">
    <citation type="submission" date="2021-07" db="EMBL/GenBank/DDBJ databases">
        <authorList>
            <person name="Catto M.A."/>
            <person name="Jacobson A."/>
            <person name="Kennedy G."/>
            <person name="Labadie P."/>
            <person name="Hunt B.G."/>
            <person name="Srinivasan R."/>
        </authorList>
    </citation>
    <scope>NUCLEOTIDE SEQUENCE</scope>
    <source>
        <strain evidence="4">PL_HMW_Pooled</strain>
        <tissue evidence="4">Head</tissue>
    </source>
</reference>
<feature type="compositionally biased region" description="Low complexity" evidence="1">
    <location>
        <begin position="225"/>
        <end position="243"/>
    </location>
</feature>
<comment type="caution">
    <text evidence="4">The sequence shown here is derived from an EMBL/GenBank/DDBJ whole genome shotgun (WGS) entry which is preliminary data.</text>
</comment>
<feature type="chain" id="PRO_5042118001" evidence="2">
    <location>
        <begin position="28"/>
        <end position="418"/>
    </location>
</feature>
<dbReference type="InterPro" id="IPR036058">
    <property type="entry name" value="Kazal_dom_sf"/>
</dbReference>
<feature type="domain" description="Kazal-like" evidence="3">
    <location>
        <begin position="25"/>
        <end position="74"/>
    </location>
</feature>
<dbReference type="EMBL" id="JAHWGI010001440">
    <property type="protein sequence ID" value="KAK3932829.1"/>
    <property type="molecule type" value="Genomic_DNA"/>
</dbReference>
<dbReference type="SMART" id="SM00280">
    <property type="entry name" value="KAZAL"/>
    <property type="match status" value="1"/>
</dbReference>
<proteinExistence type="predicted"/>
<feature type="region of interest" description="Disordered" evidence="1">
    <location>
        <begin position="202"/>
        <end position="329"/>
    </location>
</feature>
<protein>
    <submittedName>
        <fullName evidence="4">SPARC-like protein 1</fullName>
    </submittedName>
</protein>
<dbReference type="AlphaFoldDB" id="A0AAE1I5J2"/>
<dbReference type="PROSITE" id="PS51465">
    <property type="entry name" value="KAZAL_2"/>
    <property type="match status" value="1"/>
</dbReference>
<name>A0AAE1I5J2_9NEOP</name>